<dbReference type="Gene3D" id="3.30.470.20">
    <property type="entry name" value="ATP-grasp fold, B domain"/>
    <property type="match status" value="1"/>
</dbReference>
<evidence type="ECO:0000256" key="4">
    <source>
        <dbReference type="ARBA" id="ARBA00022741"/>
    </source>
</evidence>
<dbReference type="InterPro" id="IPR005482">
    <property type="entry name" value="Biotin_COase_C"/>
</dbReference>
<dbReference type="InterPro" id="IPR011764">
    <property type="entry name" value="Biotin_carboxylation_dom"/>
</dbReference>
<evidence type="ECO:0000256" key="7">
    <source>
        <dbReference type="PROSITE-ProRule" id="PRU00409"/>
    </source>
</evidence>
<dbReference type="InterPro" id="IPR001882">
    <property type="entry name" value="Biotin_BS"/>
</dbReference>
<feature type="region of interest" description="Disordered" evidence="8">
    <location>
        <begin position="650"/>
        <end position="669"/>
    </location>
</feature>
<dbReference type="InterPro" id="IPR011761">
    <property type="entry name" value="ATP-grasp"/>
</dbReference>
<evidence type="ECO:0000259" key="10">
    <source>
        <dbReference type="PROSITE" id="PS50975"/>
    </source>
</evidence>
<dbReference type="Gene3D" id="3.30.700.40">
    <property type="match status" value="1"/>
</dbReference>
<dbReference type="PROSITE" id="PS00867">
    <property type="entry name" value="CPSASE_2"/>
    <property type="match status" value="1"/>
</dbReference>
<dbReference type="InterPro" id="IPR005479">
    <property type="entry name" value="CPAse_ATP-bd"/>
</dbReference>
<evidence type="ECO:0000313" key="13">
    <source>
        <dbReference type="Proteomes" id="UP000221369"/>
    </source>
</evidence>
<evidence type="ECO:0000256" key="2">
    <source>
        <dbReference type="ARBA" id="ARBA00013263"/>
    </source>
</evidence>
<dbReference type="FunFam" id="3.40.50.20:FF:000010">
    <property type="entry name" value="Propionyl-CoA carboxylase subunit alpha"/>
    <property type="match status" value="1"/>
</dbReference>
<keyword evidence="13" id="KW-1185">Reference proteome</keyword>
<dbReference type="SUPFAM" id="SSF52440">
    <property type="entry name" value="PreATP-grasp domain"/>
    <property type="match status" value="1"/>
</dbReference>
<dbReference type="Pfam" id="PF02786">
    <property type="entry name" value="CPSase_L_D2"/>
    <property type="match status" value="1"/>
</dbReference>
<dbReference type="Gene3D" id="2.40.50.100">
    <property type="match status" value="1"/>
</dbReference>
<dbReference type="RefSeq" id="WP_098407421.1">
    <property type="nucleotide sequence ID" value="NZ_PDJE01000001.1"/>
</dbReference>
<dbReference type="SUPFAM" id="SSF56059">
    <property type="entry name" value="Glutathione synthetase ATP-binding domain-like"/>
    <property type="match status" value="1"/>
</dbReference>
<evidence type="ECO:0000259" key="11">
    <source>
        <dbReference type="PROSITE" id="PS50979"/>
    </source>
</evidence>
<dbReference type="InterPro" id="IPR011053">
    <property type="entry name" value="Single_hybrid_motif"/>
</dbReference>
<dbReference type="SUPFAM" id="SSF51246">
    <property type="entry name" value="Rudiment single hybrid motif"/>
    <property type="match status" value="1"/>
</dbReference>
<dbReference type="SUPFAM" id="SSF51230">
    <property type="entry name" value="Single hybrid motif"/>
    <property type="match status" value="1"/>
</dbReference>
<protein>
    <recommendedName>
        <fullName evidence="2">biotin carboxylase</fullName>
        <ecNumber evidence="2">6.3.4.14</ecNumber>
    </recommendedName>
</protein>
<evidence type="ECO:0000259" key="9">
    <source>
        <dbReference type="PROSITE" id="PS50968"/>
    </source>
</evidence>
<dbReference type="InterPro" id="IPR000089">
    <property type="entry name" value="Biotin_lipoyl"/>
</dbReference>
<keyword evidence="3" id="KW-0436">Ligase</keyword>
<keyword evidence="5 7" id="KW-0067">ATP-binding</keyword>
<dbReference type="GO" id="GO:0046872">
    <property type="term" value="F:metal ion binding"/>
    <property type="evidence" value="ECO:0007669"/>
    <property type="project" value="InterPro"/>
</dbReference>
<dbReference type="PROSITE" id="PS00188">
    <property type="entry name" value="BIOTIN"/>
    <property type="match status" value="1"/>
</dbReference>
<feature type="compositionally biased region" description="Basic and acidic residues" evidence="8">
    <location>
        <begin position="657"/>
        <end position="669"/>
    </location>
</feature>
<dbReference type="EC" id="6.3.4.14" evidence="2"/>
<evidence type="ECO:0000313" key="12">
    <source>
        <dbReference type="EMBL" id="PFG31025.1"/>
    </source>
</evidence>
<dbReference type="InterPro" id="IPR016185">
    <property type="entry name" value="PreATP-grasp_dom_sf"/>
</dbReference>
<feature type="compositionally biased region" description="Basic and acidic residues" evidence="8">
    <location>
        <begin position="567"/>
        <end position="582"/>
    </location>
</feature>
<dbReference type="InterPro" id="IPR005481">
    <property type="entry name" value="BC-like_N"/>
</dbReference>
<feature type="domain" description="Biotin carboxylation" evidence="11">
    <location>
        <begin position="1"/>
        <end position="444"/>
    </location>
</feature>
<dbReference type="InterPro" id="IPR050856">
    <property type="entry name" value="Biotin_carboxylase_complex"/>
</dbReference>
<gene>
    <name evidence="12" type="ORF">ATJ78_1970</name>
</gene>
<dbReference type="Pfam" id="PF02785">
    <property type="entry name" value="Biotin_carb_C"/>
    <property type="match status" value="1"/>
</dbReference>
<dbReference type="SMART" id="SM00878">
    <property type="entry name" value="Biotin_carb_C"/>
    <property type="match status" value="1"/>
</dbReference>
<evidence type="ECO:0000256" key="5">
    <source>
        <dbReference type="ARBA" id="ARBA00022840"/>
    </source>
</evidence>
<name>A0A2A9DY12_9MICO</name>
<dbReference type="PROSITE" id="PS50968">
    <property type="entry name" value="BIOTINYL_LIPOYL"/>
    <property type="match status" value="1"/>
</dbReference>
<dbReference type="GO" id="GO:0005524">
    <property type="term" value="F:ATP binding"/>
    <property type="evidence" value="ECO:0007669"/>
    <property type="project" value="UniProtKB-UniRule"/>
</dbReference>
<feature type="domain" description="ATP-grasp" evidence="10">
    <location>
        <begin position="120"/>
        <end position="319"/>
    </location>
</feature>
<evidence type="ECO:0000256" key="3">
    <source>
        <dbReference type="ARBA" id="ARBA00022598"/>
    </source>
</evidence>
<evidence type="ECO:0000256" key="1">
    <source>
        <dbReference type="ARBA" id="ARBA00001953"/>
    </source>
</evidence>
<accession>A0A2A9DY12</accession>
<evidence type="ECO:0000256" key="6">
    <source>
        <dbReference type="ARBA" id="ARBA00023267"/>
    </source>
</evidence>
<comment type="caution">
    <text evidence="12">The sequence shown here is derived from an EMBL/GenBank/DDBJ whole genome shotgun (WGS) entry which is preliminary data.</text>
</comment>
<feature type="domain" description="Lipoyl-binding" evidence="9">
    <location>
        <begin position="574"/>
        <end position="647"/>
    </location>
</feature>
<keyword evidence="4 7" id="KW-0547">Nucleotide-binding</keyword>
<dbReference type="PANTHER" id="PTHR18866:SF33">
    <property type="entry name" value="METHYLCROTONOYL-COA CARBOXYLASE SUBUNIT ALPHA, MITOCHONDRIAL-RELATED"/>
    <property type="match status" value="1"/>
</dbReference>
<feature type="region of interest" description="Disordered" evidence="8">
    <location>
        <begin position="567"/>
        <end position="588"/>
    </location>
</feature>
<dbReference type="Pfam" id="PF00364">
    <property type="entry name" value="Biotin_lipoyl"/>
    <property type="match status" value="1"/>
</dbReference>
<dbReference type="GO" id="GO:0004075">
    <property type="term" value="F:biotin carboxylase activity"/>
    <property type="evidence" value="ECO:0007669"/>
    <property type="project" value="UniProtKB-EC"/>
</dbReference>
<dbReference type="PROSITE" id="PS50975">
    <property type="entry name" value="ATP_GRASP"/>
    <property type="match status" value="1"/>
</dbReference>
<dbReference type="Pfam" id="PF00289">
    <property type="entry name" value="Biotin_carb_N"/>
    <property type="match status" value="1"/>
</dbReference>
<evidence type="ECO:0000256" key="8">
    <source>
        <dbReference type="SAM" id="MobiDB-lite"/>
    </source>
</evidence>
<dbReference type="PROSITE" id="PS00866">
    <property type="entry name" value="CPSASE_1"/>
    <property type="match status" value="1"/>
</dbReference>
<dbReference type="PROSITE" id="PS50979">
    <property type="entry name" value="BC"/>
    <property type="match status" value="1"/>
</dbReference>
<keyword evidence="6" id="KW-0092">Biotin</keyword>
<proteinExistence type="predicted"/>
<comment type="cofactor">
    <cofactor evidence="1">
        <name>biotin</name>
        <dbReference type="ChEBI" id="CHEBI:57586"/>
    </cofactor>
</comment>
<dbReference type="PANTHER" id="PTHR18866">
    <property type="entry name" value="CARBOXYLASE:PYRUVATE/ACETYL-COA/PROPIONYL-COA CARBOXYLASE"/>
    <property type="match status" value="1"/>
</dbReference>
<sequence length="669" mass="71212">MFQTVLIANRGEIAVRIIRTLRRLGIRSVAVYSDADAQAPHVRAADVALRIGPARAAESYLNIDRVIDAAVRSGAEAIHPGYGFLSENAGFAAACAAAGLTYIGPDPRATEIMGDKISAKQRVEADGVAGIPGRAEPGMTDEQLISAADEIGYPVLVKPSAGGGGKGMIDVHRRDDVPDAVATARRIARAAFGDDTLFLEKLITSPRHIEVQILADTRGNVIHLGERECSLQRRHQKVIEEAPSSLLDTDTRARIGAAACDVARSVDYTGAGTVEFLVSADAPEEFFFMEMNTRLQVEHPVTEQVTGIDLVEQQLLIAAGEPLSIAQDDVTFTGHAVEARLYAEDAQFLPQAGTVEYVSFPDDVRVDSGIAAGTTVSADYDPMLAKIIAHDSTRGGALQRLGRALDATVVFGVTTNTSFLRDLVDDGSVRRGTMDTTTIDRRVVGAASAAVPERVWLTAALAAHDARWNNAGRTPWASPSGWRLGAPPRAIETRMRHGDDERRIAVSGRPENACVDGQLAAVRGSGHHRLVTVDGETVPATILRAHADIWVHDGQMSRCFHLVERDSARETRRHADASEPELRSPMPGTVVAVPVAPGDNVDAGDTVLVIEAMKMEHRITAPAAGTVTLAASLNQTVAKDAIVATIAAADPAVSAEPSHEDARHRGDDA</sequence>
<reference evidence="12 13" key="1">
    <citation type="submission" date="2017-10" db="EMBL/GenBank/DDBJ databases">
        <title>Sequencing the genomes of 1000 actinobacteria strains.</title>
        <authorList>
            <person name="Klenk H.-P."/>
        </authorList>
    </citation>
    <scope>NUCLEOTIDE SEQUENCE [LARGE SCALE GENOMIC DNA]</scope>
    <source>
        <strain evidence="12 13">DSM 21798</strain>
    </source>
</reference>
<dbReference type="Proteomes" id="UP000221369">
    <property type="component" value="Unassembled WGS sequence"/>
</dbReference>
<dbReference type="InterPro" id="IPR011054">
    <property type="entry name" value="Rudment_hybrid_motif"/>
</dbReference>
<dbReference type="Pfam" id="PF21139">
    <property type="entry name" value="BT_MCC_alpha"/>
    <property type="match status" value="1"/>
</dbReference>
<organism evidence="12 13">
    <name type="scientific">Paramicrobacterium agarici</name>
    <dbReference type="NCBI Taxonomy" id="630514"/>
    <lineage>
        <taxon>Bacteria</taxon>
        <taxon>Bacillati</taxon>
        <taxon>Actinomycetota</taxon>
        <taxon>Actinomycetes</taxon>
        <taxon>Micrococcales</taxon>
        <taxon>Microbacteriaceae</taxon>
        <taxon>Paramicrobacterium</taxon>
    </lineage>
</organism>
<dbReference type="CDD" id="cd06850">
    <property type="entry name" value="biotinyl_domain"/>
    <property type="match status" value="1"/>
</dbReference>
<dbReference type="EMBL" id="PDJE01000001">
    <property type="protein sequence ID" value="PFG31025.1"/>
    <property type="molecule type" value="Genomic_DNA"/>
</dbReference>
<dbReference type="AlphaFoldDB" id="A0A2A9DY12"/>
<dbReference type="InterPro" id="IPR048429">
    <property type="entry name" value="MCC_alpha_BT"/>
</dbReference>